<proteinExistence type="predicted"/>
<evidence type="ECO:0000313" key="8">
    <source>
        <dbReference type="Proteomes" id="UP000095281"/>
    </source>
</evidence>
<feature type="domain" description="Talin 1-like rod-segment" evidence="6">
    <location>
        <begin position="1202"/>
        <end position="1365"/>
    </location>
</feature>
<dbReference type="InterPro" id="IPR036723">
    <property type="entry name" value="Alpha-catenin/vinculin-like_sf"/>
</dbReference>
<keyword evidence="8" id="KW-1185">Reference proteome</keyword>
<dbReference type="PANTHER" id="PTHR19981">
    <property type="entry name" value="TALIN"/>
    <property type="match status" value="1"/>
</dbReference>
<comment type="subcellular location">
    <subcellularLocation>
        <location evidence="1">Cytoplasm</location>
    </subcellularLocation>
</comment>
<dbReference type="Pfam" id="PF21896">
    <property type="entry name" value="Talin_IBS2B"/>
    <property type="match status" value="2"/>
</dbReference>
<dbReference type="GO" id="GO:0051015">
    <property type="term" value="F:actin filament binding"/>
    <property type="evidence" value="ECO:0007669"/>
    <property type="project" value="InterPro"/>
</dbReference>
<sequence length="1705" mass="186686">MPKGEDIRYLDSRERSQRALVGTIEATIRAVEEAEEEIAKPPHIDLPRFGETQRHWKVEVEKESVGDRLAAMGAATAEVVQLTAIPEESTVDTRVGNAIATIGSNLPEMGRGVRELAALMPDEHRAGDLVGAARKLCNAFGNFLDKVHPEHQEKRANILSAASRVGELSNDVLSTIQERTEEELSFHDELNRKARAVATSTAQLVLQAKTVSADCDDPGLKDKVIQSAMKTAYATSELVACTRVVGPTIEHPPCKEHLTDAAYNVTKAVHELLEDASKASQRAPPEKAENFENLRESASRVTNALDDIIGHVQHGPWEYHRKTQQDYTFEQIVESSNRILAHPGGAPELFHYSEKAIRNSQMLVDGMEQEANQLDSIQQREKLLNAARSVAQATSSMIDATRECQNRPGEAEPQLALKSATSQLVQATSHATIDRQIRQTIQQLEKSAKEVASATTQTIAAANSARPFINNEQFLQVLVQECVNTGRYVPPLVQRIKENQTAKTPVEHFKAQVGLIHECQAFTQPSANLVDLSRSAVSYVEDKHASGILLRTSQQLSVYVAEMITAINNAQQLDFEPYLEHSEEFISSLDHKLQEIAQQIRSGYPIQHSCPSLEIEGATNSLRKQSRLLNSAVAQMVSAAYASERRRVSMASMEMVQSLGDFTESINDVVAARQEQKGELHSLESLILNARSVVHDSGRIFDRIRERNSQQLEEAARKVTESLRRTLDVLPGDAHIEQAIEKLRNLTTTSVSSSTTPINLRTSANQLIGDVDNLLHCVHSPETESQKCVEQFSNSFEQFYSIVTEFAKRQIERRHQSSLDGLSSILEEAVNLLERFRFLQSDKSNISLSQALSTSSRQFSLNVWTLVELVETHGSGSTWLRECDQALQKIKAIRHLFGPEEKSAAGYILSIPLNGNSYYESLAEVTNEARNLGDGMNGLAHYARRDDTEQLCLAVRKVADSVCGLAKNAAQSTYLIGVGDTQSEPGRAAIYDVNKYLYSVESLQQAIDLLNKSIMSCDKRQLLDVSTFVKIQQFVFISQITSTITMHSSDLASICRDSSEKSANISVRSQLVNSAMELTSITAALITAVRNVDKCSTKEFDECLLQTNKLRSSVENLHKFLDNPDFGPIPAKISFAGRQAQQPLIGSTRKMLDASSEMIGTAKALNENPSDAAIWQQIANNSSIVSESIKQLVAAIRDEAPGQADLDQAINILSQLIQQVDNACMAAAHNEQPRIDATTESTHQQILHSSRQMLDIIDPLKIAAISHAEAIGRNVRQQLASAQTLAQACIQSALLSYDSRTQATIFEQCKTVLESSIQLMFATKDSGGNPKAVELHTIVEESAEQQQSALLDMQRLIQQLDTENGLVNGLIDGISRSIAIADKTQQVSPGDSLADIQARMVSLLNVIGQTASDVPLVKPTEMGQLFLQLDEHFRSLAEDSRIAQSLMSSSELRQKLKTCVQNLGMACIELVKIGSRRRTFPNDQRLFNQLSQQSSLIEERIREVLVVLSDGARGTLACVNAAQTVSGIIGDLDTTIMFATSGSLNPPSPCEVAVSAPIVDHRDALFEDTKALVSGAASNQEQLAVAAQNSVRSILQLTEAVKSGASKLSPDSTEAQVMMIHAVRDVASALSNLIQATTHASGRSTNDPAIGNLKEAAKVMVSNVSSLLKAIKTIEDSSQRGAQALEAAINAIDLAVKVFFNIKLS</sequence>
<dbReference type="InterPro" id="IPR054082">
    <property type="entry name" value="Talin_IBS2B"/>
</dbReference>
<feature type="domain" description="Vinculin-binding site-containing" evidence="3">
    <location>
        <begin position="1394"/>
        <end position="1512"/>
    </location>
</feature>
<dbReference type="Proteomes" id="UP000095281">
    <property type="component" value="Unplaced"/>
</dbReference>
<dbReference type="InterPro" id="IPR054060">
    <property type="entry name" value="TLN1-like_RS"/>
</dbReference>
<evidence type="ECO:0000259" key="3">
    <source>
        <dbReference type="Pfam" id="PF08913"/>
    </source>
</evidence>
<feature type="domain" description="Talin 1-like rod-segment" evidence="6">
    <location>
        <begin position="1517"/>
        <end position="1677"/>
    </location>
</feature>
<name>A0A1I8B1N6_MELHA</name>
<dbReference type="GO" id="GO:0005737">
    <property type="term" value="C:cytoplasm"/>
    <property type="evidence" value="ECO:0007669"/>
    <property type="project" value="UniProtKB-SubCell"/>
</dbReference>
<dbReference type="InterPro" id="IPR015009">
    <property type="entry name" value="Vinculin-bd_dom"/>
</dbReference>
<evidence type="ECO:0000259" key="7">
    <source>
        <dbReference type="Pfam" id="PF21896"/>
    </source>
</evidence>
<keyword evidence="2" id="KW-0963">Cytoplasm</keyword>
<dbReference type="InterPro" id="IPR035964">
    <property type="entry name" value="I/LWEQ_dom_sf"/>
</dbReference>
<evidence type="ECO:0000259" key="6">
    <source>
        <dbReference type="Pfam" id="PF21865"/>
    </source>
</evidence>
<feature type="domain" description="Talin central" evidence="4">
    <location>
        <begin position="17"/>
        <end position="173"/>
    </location>
</feature>
<dbReference type="GO" id="GO:0030036">
    <property type="term" value="P:actin cytoskeleton organization"/>
    <property type="evidence" value="ECO:0007669"/>
    <property type="project" value="TreeGrafter"/>
</dbReference>
<dbReference type="Pfam" id="PF21692">
    <property type="entry name" value="Talin_R4"/>
    <property type="match status" value="1"/>
</dbReference>
<dbReference type="GO" id="GO:0001726">
    <property type="term" value="C:ruffle"/>
    <property type="evidence" value="ECO:0007669"/>
    <property type="project" value="InterPro"/>
</dbReference>
<dbReference type="GO" id="GO:0098609">
    <property type="term" value="P:cell-cell adhesion"/>
    <property type="evidence" value="ECO:0007669"/>
    <property type="project" value="TreeGrafter"/>
</dbReference>
<dbReference type="Pfam" id="PF09141">
    <property type="entry name" value="Talin_middle"/>
    <property type="match status" value="1"/>
</dbReference>
<feature type="domain" description="Talin IBS2B" evidence="7">
    <location>
        <begin position="222"/>
        <end position="310"/>
    </location>
</feature>
<organism evidence="8 9">
    <name type="scientific">Meloidogyne hapla</name>
    <name type="common">Root-knot nematode worm</name>
    <dbReference type="NCBI Taxonomy" id="6305"/>
    <lineage>
        <taxon>Eukaryota</taxon>
        <taxon>Metazoa</taxon>
        <taxon>Ecdysozoa</taxon>
        <taxon>Nematoda</taxon>
        <taxon>Chromadorea</taxon>
        <taxon>Rhabditida</taxon>
        <taxon>Tylenchina</taxon>
        <taxon>Tylenchomorpha</taxon>
        <taxon>Tylenchoidea</taxon>
        <taxon>Meloidogynidae</taxon>
        <taxon>Meloidogyninae</taxon>
        <taxon>Meloidogyne</taxon>
    </lineage>
</organism>
<dbReference type="PANTHER" id="PTHR19981:SF1">
    <property type="entry name" value="RHEA, ISOFORM B"/>
    <property type="match status" value="1"/>
</dbReference>
<feature type="domain" description="Talin R4" evidence="5">
    <location>
        <begin position="443"/>
        <end position="570"/>
    </location>
</feature>
<dbReference type="GO" id="GO:0005200">
    <property type="term" value="F:structural constituent of cytoskeleton"/>
    <property type="evidence" value="ECO:0007669"/>
    <property type="project" value="InterPro"/>
</dbReference>
<dbReference type="GO" id="GO:0005886">
    <property type="term" value="C:plasma membrane"/>
    <property type="evidence" value="ECO:0007669"/>
    <property type="project" value="TreeGrafter"/>
</dbReference>
<dbReference type="InterPro" id="IPR036476">
    <property type="entry name" value="Talin_cent_sf"/>
</dbReference>
<dbReference type="SUPFAM" id="SSF109885">
    <property type="entry name" value="I/LWEQ domain"/>
    <property type="match status" value="2"/>
</dbReference>
<evidence type="ECO:0000259" key="4">
    <source>
        <dbReference type="Pfam" id="PF09141"/>
    </source>
</evidence>
<dbReference type="SUPFAM" id="SSF109880">
    <property type="entry name" value="A middle domain of Talin 1"/>
    <property type="match status" value="1"/>
</dbReference>
<dbReference type="InterPro" id="IPR049108">
    <property type="entry name" value="Talin_R4"/>
</dbReference>
<evidence type="ECO:0000256" key="2">
    <source>
        <dbReference type="ARBA" id="ARBA00022490"/>
    </source>
</evidence>
<reference evidence="9" key="1">
    <citation type="submission" date="2016-11" db="UniProtKB">
        <authorList>
            <consortium name="WormBaseParasite"/>
        </authorList>
    </citation>
    <scope>IDENTIFICATION</scope>
</reference>
<dbReference type="GO" id="GO:0005925">
    <property type="term" value="C:focal adhesion"/>
    <property type="evidence" value="ECO:0007669"/>
    <property type="project" value="InterPro"/>
</dbReference>
<evidence type="ECO:0000256" key="1">
    <source>
        <dbReference type="ARBA" id="ARBA00004496"/>
    </source>
</evidence>
<dbReference type="InterPro" id="IPR015224">
    <property type="entry name" value="Talin_cent"/>
</dbReference>
<dbReference type="WBParaSite" id="MhA1_Contig1189.frz3.fgene2">
    <property type="protein sequence ID" value="MhA1_Contig1189.frz3.fgene2"/>
    <property type="gene ID" value="MhA1_Contig1189.frz3.fgene2"/>
</dbReference>
<dbReference type="GO" id="GO:0005178">
    <property type="term" value="F:integrin binding"/>
    <property type="evidence" value="ECO:0007669"/>
    <property type="project" value="TreeGrafter"/>
</dbReference>
<dbReference type="Gene3D" id="1.20.120.230">
    <property type="entry name" value="Alpha-catenin/vinculin-like"/>
    <property type="match status" value="5"/>
</dbReference>
<evidence type="ECO:0000313" key="9">
    <source>
        <dbReference type="WBParaSite" id="MhA1_Contig1189.frz3.fgene2"/>
    </source>
</evidence>
<protein>
    <submittedName>
        <fullName evidence="9">Vinculin</fullName>
    </submittedName>
</protein>
<dbReference type="SUPFAM" id="SSF47220">
    <property type="entry name" value="alpha-catenin/vinculin-like"/>
    <property type="match status" value="2"/>
</dbReference>
<feature type="domain" description="Talin IBS2B" evidence="7">
    <location>
        <begin position="1007"/>
        <end position="1124"/>
    </location>
</feature>
<evidence type="ECO:0000259" key="5">
    <source>
        <dbReference type="Pfam" id="PF21692"/>
    </source>
</evidence>
<dbReference type="OMA" id="AMKGSEY"/>
<dbReference type="Gene3D" id="1.20.1420.10">
    <property type="entry name" value="Talin, central domain"/>
    <property type="match status" value="5"/>
</dbReference>
<dbReference type="Pfam" id="PF21865">
    <property type="entry name" value="TLN1-like_RS"/>
    <property type="match status" value="2"/>
</dbReference>
<accession>A0A1I8B1N6</accession>
<dbReference type="Pfam" id="PF08913">
    <property type="entry name" value="VBS"/>
    <property type="match status" value="1"/>
</dbReference>